<keyword evidence="4" id="KW-0732">Signal</keyword>
<evidence type="ECO:0000256" key="6">
    <source>
        <dbReference type="ARBA" id="ARBA00022969"/>
    </source>
</evidence>
<evidence type="ECO:0000256" key="2">
    <source>
        <dbReference type="ARBA" id="ARBA00018364"/>
    </source>
</evidence>
<keyword evidence="9" id="KW-1133">Transmembrane helix</keyword>
<evidence type="ECO:0000256" key="9">
    <source>
        <dbReference type="SAM" id="Phobius"/>
    </source>
</evidence>
<organism evidence="12 13">
    <name type="scientific">Thermoanaerobacter pentosaceus</name>
    <dbReference type="NCBI Taxonomy" id="694059"/>
    <lineage>
        <taxon>Bacteria</taxon>
        <taxon>Bacillati</taxon>
        <taxon>Bacillota</taxon>
        <taxon>Clostridia</taxon>
        <taxon>Thermoanaerobacterales</taxon>
        <taxon>Thermoanaerobacteraceae</taxon>
        <taxon>Thermoanaerobacter</taxon>
    </lineage>
</organism>
<keyword evidence="9" id="KW-0472">Membrane</keyword>
<evidence type="ECO:0000256" key="4">
    <source>
        <dbReference type="ARBA" id="ARBA00022729"/>
    </source>
</evidence>
<dbReference type="Pfam" id="PF07486">
    <property type="entry name" value="Hydrolase_2"/>
    <property type="match status" value="1"/>
</dbReference>
<dbReference type="Proteomes" id="UP001223886">
    <property type="component" value="Unassembled WGS sequence"/>
</dbReference>
<evidence type="ECO:0000256" key="3">
    <source>
        <dbReference type="ARBA" id="ARBA00022544"/>
    </source>
</evidence>
<keyword evidence="13" id="KW-1185">Reference proteome</keyword>
<keyword evidence="7" id="KW-0961">Cell wall biogenesis/degradation</keyword>
<evidence type="ECO:0000256" key="1">
    <source>
        <dbReference type="ARBA" id="ARBA00007010"/>
    </source>
</evidence>
<dbReference type="InterPro" id="IPR011105">
    <property type="entry name" value="Cell_wall_hydrolase_SleB"/>
</dbReference>
<dbReference type="InterPro" id="IPR042047">
    <property type="entry name" value="SleB_dom1"/>
</dbReference>
<evidence type="ECO:0000259" key="11">
    <source>
        <dbReference type="Pfam" id="PF07486"/>
    </source>
</evidence>
<feature type="domain" description="Cell wall hydrolase SleB" evidence="11">
    <location>
        <begin position="137"/>
        <end position="235"/>
    </location>
</feature>
<feature type="transmembrane region" description="Helical" evidence="9">
    <location>
        <begin position="7"/>
        <end position="29"/>
    </location>
</feature>
<evidence type="ECO:0000259" key="10">
    <source>
        <dbReference type="Pfam" id="PF01471"/>
    </source>
</evidence>
<evidence type="ECO:0000256" key="5">
    <source>
        <dbReference type="ARBA" id="ARBA00022801"/>
    </source>
</evidence>
<dbReference type="InterPro" id="IPR036366">
    <property type="entry name" value="PGBDSf"/>
</dbReference>
<evidence type="ECO:0000256" key="7">
    <source>
        <dbReference type="ARBA" id="ARBA00023316"/>
    </source>
</evidence>
<comment type="caution">
    <text evidence="12">The sequence shown here is derived from an EMBL/GenBank/DDBJ whole genome shotgun (WGS) entry which is preliminary data.</text>
</comment>
<evidence type="ECO:0000313" key="13">
    <source>
        <dbReference type="Proteomes" id="UP001223886"/>
    </source>
</evidence>
<dbReference type="InterPro" id="IPR014224">
    <property type="entry name" value="Spore_cortex_SleB"/>
</dbReference>
<evidence type="ECO:0000256" key="8">
    <source>
        <dbReference type="NCBIfam" id="TIGR02869"/>
    </source>
</evidence>
<dbReference type="Pfam" id="PF01471">
    <property type="entry name" value="PG_binding_1"/>
    <property type="match status" value="1"/>
</dbReference>
<gene>
    <name evidence="12" type="ORF">J2S24_001706</name>
</gene>
<dbReference type="NCBIfam" id="TIGR02869">
    <property type="entry name" value="spore_SleB"/>
    <property type="match status" value="1"/>
</dbReference>
<evidence type="ECO:0000313" key="12">
    <source>
        <dbReference type="EMBL" id="MDP9751205.1"/>
    </source>
</evidence>
<comment type="similarity">
    <text evidence="1">Belongs to the SleB family.</text>
</comment>
<dbReference type="InterPro" id="IPR002477">
    <property type="entry name" value="Peptidoglycan-bd-like"/>
</dbReference>
<keyword evidence="3" id="KW-0309">Germination</keyword>
<keyword evidence="9" id="KW-0812">Transmembrane</keyword>
<dbReference type="SUPFAM" id="SSF47090">
    <property type="entry name" value="PGBD-like"/>
    <property type="match status" value="1"/>
</dbReference>
<sequence length="236" mass="26171">MRKDFILRIKIIITILIIFITAVFEYVAYDLTKTAMANLYWGNTGSDVAKVQARLKDWGYYRGAVDGFFGVRTWLAVRKFQAYNGLNVTGIVDDDTKVALGFTTTAQDLAAYQASSSVTTNDDVYLLAMLINGEARGEPYIGKVAVGAVVMNRVRDPRFPKTIAGVIFQPGAFSAVDDGQMWLPPTNDSIRAARDAIAGWDPTGGALYYYNPVRVTSFWIFNRPIITQIGSHIFAR</sequence>
<dbReference type="Gene3D" id="1.10.10.2520">
    <property type="entry name" value="Cell wall hydrolase SleB, domain 1"/>
    <property type="match status" value="1"/>
</dbReference>
<dbReference type="InterPro" id="IPR036365">
    <property type="entry name" value="PGBD-like_sf"/>
</dbReference>
<dbReference type="RefSeq" id="WP_012996119.1">
    <property type="nucleotide sequence ID" value="NZ_JAURUP010000017.1"/>
</dbReference>
<dbReference type="Gene3D" id="6.20.240.60">
    <property type="match status" value="1"/>
</dbReference>
<accession>A0ABT9M543</accession>
<proteinExistence type="inferred from homology"/>
<keyword evidence="6" id="KW-0749">Sporulation</keyword>
<keyword evidence="5 12" id="KW-0378">Hydrolase</keyword>
<protein>
    <recommendedName>
        <fullName evidence="2 8">Spore cortex-lytic enzyme</fullName>
    </recommendedName>
</protein>
<feature type="domain" description="Peptidoglycan binding-like" evidence="10">
    <location>
        <begin position="44"/>
        <end position="100"/>
    </location>
</feature>
<dbReference type="GO" id="GO:0008745">
    <property type="term" value="F:N-acetylmuramoyl-L-alanine amidase activity"/>
    <property type="evidence" value="ECO:0007669"/>
    <property type="project" value="UniProtKB-EC"/>
</dbReference>
<dbReference type="Gene3D" id="1.10.101.10">
    <property type="entry name" value="PGBD-like superfamily/PGBD"/>
    <property type="match status" value="1"/>
</dbReference>
<name>A0ABT9M543_9THEO</name>
<dbReference type="EMBL" id="JAURUP010000017">
    <property type="protein sequence ID" value="MDP9751205.1"/>
    <property type="molecule type" value="Genomic_DNA"/>
</dbReference>
<reference evidence="12 13" key="1">
    <citation type="submission" date="2023-07" db="EMBL/GenBank/DDBJ databases">
        <title>Genomic Encyclopedia of Type Strains, Phase IV (KMG-IV): sequencing the most valuable type-strain genomes for metagenomic binning, comparative biology and taxonomic classification.</title>
        <authorList>
            <person name="Goeker M."/>
        </authorList>
    </citation>
    <scope>NUCLEOTIDE SEQUENCE [LARGE SCALE GENOMIC DNA]</scope>
    <source>
        <strain evidence="12 13">DSM 25963</strain>
    </source>
</reference>